<dbReference type="SMART" id="SM00344">
    <property type="entry name" value="HTH_ASNC"/>
    <property type="match status" value="1"/>
</dbReference>
<proteinExistence type="predicted"/>
<dbReference type="SUPFAM" id="SSF54909">
    <property type="entry name" value="Dimeric alpha+beta barrel"/>
    <property type="match status" value="1"/>
</dbReference>
<name>A0ABW6RLV4_9ACTN</name>
<gene>
    <name evidence="5" type="ORF">ACFYWW_28050</name>
</gene>
<dbReference type="EMBL" id="JBIAPK010000010">
    <property type="protein sequence ID" value="MFF3342534.1"/>
    <property type="molecule type" value="Genomic_DNA"/>
</dbReference>
<comment type="caution">
    <text evidence="5">The sequence shown here is derived from an EMBL/GenBank/DDBJ whole genome shotgun (WGS) entry which is preliminary data.</text>
</comment>
<dbReference type="InterPro" id="IPR011008">
    <property type="entry name" value="Dimeric_a/b-barrel"/>
</dbReference>
<evidence type="ECO:0000259" key="4">
    <source>
        <dbReference type="PROSITE" id="PS50956"/>
    </source>
</evidence>
<keyword evidence="2" id="KW-0238">DNA-binding</keyword>
<dbReference type="InterPro" id="IPR036388">
    <property type="entry name" value="WH-like_DNA-bd_sf"/>
</dbReference>
<dbReference type="InterPro" id="IPR000485">
    <property type="entry name" value="AsnC-type_HTH_dom"/>
</dbReference>
<sequence length="173" mass="19203">MAESVVLDAVDLHILRLLQNDARTTYRDLAAEVGVAPSTCLDRVTRLRRSGVILGHQLRLDPAKLGRGLEALLLVQVRPHRRELIGPFVERVRALPETRALFHLTGPDDYLVQVAVTDTADLQRLVLDEFTSRREVARVETRLIFQAWDCGPLLPPAAGARRGADIKPPVSGH</sequence>
<keyword evidence="6" id="KW-1185">Reference proteome</keyword>
<organism evidence="5 6">
    <name type="scientific">Streptomyces flavidovirens</name>
    <dbReference type="NCBI Taxonomy" id="67298"/>
    <lineage>
        <taxon>Bacteria</taxon>
        <taxon>Bacillati</taxon>
        <taxon>Actinomycetota</taxon>
        <taxon>Actinomycetes</taxon>
        <taxon>Kitasatosporales</taxon>
        <taxon>Streptomycetaceae</taxon>
        <taxon>Streptomyces</taxon>
    </lineage>
</organism>
<protein>
    <submittedName>
        <fullName evidence="5">Lrp/AsnC family transcriptional regulator</fullName>
    </submittedName>
</protein>
<evidence type="ECO:0000256" key="3">
    <source>
        <dbReference type="ARBA" id="ARBA00023163"/>
    </source>
</evidence>
<evidence type="ECO:0000256" key="1">
    <source>
        <dbReference type="ARBA" id="ARBA00023015"/>
    </source>
</evidence>
<dbReference type="PANTHER" id="PTHR30154">
    <property type="entry name" value="LEUCINE-RESPONSIVE REGULATORY PROTEIN"/>
    <property type="match status" value="1"/>
</dbReference>
<keyword evidence="3" id="KW-0804">Transcription</keyword>
<dbReference type="InterPro" id="IPR019887">
    <property type="entry name" value="Tscrpt_reg_AsnC/Lrp_C"/>
</dbReference>
<dbReference type="PRINTS" id="PR00033">
    <property type="entry name" value="HTHASNC"/>
</dbReference>
<evidence type="ECO:0000256" key="2">
    <source>
        <dbReference type="ARBA" id="ARBA00023125"/>
    </source>
</evidence>
<dbReference type="SUPFAM" id="SSF46785">
    <property type="entry name" value="Winged helix' DNA-binding domain"/>
    <property type="match status" value="1"/>
</dbReference>
<dbReference type="Gene3D" id="1.10.10.10">
    <property type="entry name" value="Winged helix-like DNA-binding domain superfamily/Winged helix DNA-binding domain"/>
    <property type="match status" value="1"/>
</dbReference>
<keyword evidence="1" id="KW-0805">Transcription regulation</keyword>
<dbReference type="PROSITE" id="PS50956">
    <property type="entry name" value="HTH_ASNC_2"/>
    <property type="match status" value="1"/>
</dbReference>
<dbReference type="Gene3D" id="3.30.70.920">
    <property type="match status" value="1"/>
</dbReference>
<dbReference type="RefSeq" id="WP_364661438.1">
    <property type="nucleotide sequence ID" value="NZ_JBFBMT010000013.1"/>
</dbReference>
<reference evidence="5 6" key="1">
    <citation type="submission" date="2024-10" db="EMBL/GenBank/DDBJ databases">
        <title>The Natural Products Discovery Center: Release of the First 8490 Sequenced Strains for Exploring Actinobacteria Biosynthetic Diversity.</title>
        <authorList>
            <person name="Kalkreuter E."/>
            <person name="Kautsar S.A."/>
            <person name="Yang D."/>
            <person name="Bader C.D."/>
            <person name="Teijaro C.N."/>
            <person name="Fluegel L."/>
            <person name="Davis C.M."/>
            <person name="Simpson J.R."/>
            <person name="Lauterbach L."/>
            <person name="Steele A.D."/>
            <person name="Gui C."/>
            <person name="Meng S."/>
            <person name="Li G."/>
            <person name="Viehrig K."/>
            <person name="Ye F."/>
            <person name="Su P."/>
            <person name="Kiefer A.F."/>
            <person name="Nichols A."/>
            <person name="Cepeda A.J."/>
            <person name="Yan W."/>
            <person name="Fan B."/>
            <person name="Jiang Y."/>
            <person name="Adhikari A."/>
            <person name="Zheng C.-J."/>
            <person name="Schuster L."/>
            <person name="Cowan T.M."/>
            <person name="Smanski M.J."/>
            <person name="Chevrette M.G."/>
            <person name="De Carvalho L.P.S."/>
            <person name="Shen B."/>
        </authorList>
    </citation>
    <scope>NUCLEOTIDE SEQUENCE [LARGE SCALE GENOMIC DNA]</scope>
    <source>
        <strain evidence="5 6">NPDC003029</strain>
    </source>
</reference>
<evidence type="ECO:0000313" key="6">
    <source>
        <dbReference type="Proteomes" id="UP001601976"/>
    </source>
</evidence>
<accession>A0ABW6RLV4</accession>
<dbReference type="Pfam" id="PF01037">
    <property type="entry name" value="AsnC_trans_reg"/>
    <property type="match status" value="1"/>
</dbReference>
<dbReference type="Proteomes" id="UP001601976">
    <property type="component" value="Unassembled WGS sequence"/>
</dbReference>
<dbReference type="InterPro" id="IPR036390">
    <property type="entry name" value="WH_DNA-bd_sf"/>
</dbReference>
<evidence type="ECO:0000313" key="5">
    <source>
        <dbReference type="EMBL" id="MFF3342534.1"/>
    </source>
</evidence>
<dbReference type="PANTHER" id="PTHR30154:SF54">
    <property type="entry name" value="POSSIBLE TRANSCRIPTIONAL REGULATORY PROTEIN (PROBABLY LRP_ASNC-FAMILY)"/>
    <property type="match status" value="1"/>
</dbReference>
<dbReference type="InterPro" id="IPR019888">
    <property type="entry name" value="Tscrpt_reg_AsnC-like"/>
</dbReference>
<dbReference type="Pfam" id="PF13404">
    <property type="entry name" value="HTH_AsnC-type"/>
    <property type="match status" value="1"/>
</dbReference>
<feature type="domain" description="HTH asnC-type" evidence="4">
    <location>
        <begin position="7"/>
        <end position="68"/>
    </location>
</feature>